<proteinExistence type="inferred from homology"/>
<dbReference type="GO" id="GO:0036440">
    <property type="term" value="F:citrate synthase activity"/>
    <property type="evidence" value="ECO:0007669"/>
    <property type="project" value="UniProtKB-EC"/>
</dbReference>
<reference evidence="6 7" key="1">
    <citation type="submission" date="2019-07" db="EMBL/GenBank/DDBJ databases">
        <title>New species of Amycolatopsis and Streptomyces.</title>
        <authorList>
            <person name="Duangmal K."/>
            <person name="Teo W.F.A."/>
            <person name="Lipun K."/>
        </authorList>
    </citation>
    <scope>NUCLEOTIDE SEQUENCE [LARGE SCALE GENOMIC DNA]</scope>
    <source>
        <strain evidence="6 7">JCM 30562</strain>
    </source>
</reference>
<dbReference type="PANTHER" id="PTHR11739:SF4">
    <property type="entry name" value="CITRATE SYNTHASE, PEROXISOMAL"/>
    <property type="match status" value="1"/>
</dbReference>
<dbReference type="UniPathway" id="UPA00223"/>
<dbReference type="InterPro" id="IPR041657">
    <property type="entry name" value="HTH_17"/>
</dbReference>
<dbReference type="Pfam" id="PF12728">
    <property type="entry name" value="HTH_17"/>
    <property type="match status" value="1"/>
</dbReference>
<dbReference type="GO" id="GO:0005829">
    <property type="term" value="C:cytosol"/>
    <property type="evidence" value="ECO:0007669"/>
    <property type="project" value="TreeGrafter"/>
</dbReference>
<accession>A0A558AE49</accession>
<sequence length="394" mass="42381">MTPGGSTLVSSDTEVLSIAEAADVLGVKQSTVYAYISRGLLKRHRLPRDRRSWLSRSDVEGFGQRKGTRTLLREEEPATTEVGRIDEDRLLYREHDAVELARTASYEQVAELLWGQAGAAFARELEPELVAAIHRLQDTMPAGSLPLDRLKVTATLLGARDSFRYDLSVQSVLSAARTLAPAFVESLPRPGESCEPDRSIAERLWGRLTAEPATPDRIAVLSAALVLLADHGLGPSTRAVREAAATAADPYSAVLAGMSVASGLLLGGGSSLAVQAWLGDIGTPDAVSRVLEQRLLRGDRLSGFGQPRYRRADPRAATLLEMLAATPADPERLAIVEAATDLVRRRRSLEPNVEFALGALCFVHGMTEGAGEAVFVIARTAGWVAHALETYSVQ</sequence>
<evidence type="ECO:0000313" key="7">
    <source>
        <dbReference type="Proteomes" id="UP000318578"/>
    </source>
</evidence>
<evidence type="ECO:0000313" key="6">
    <source>
        <dbReference type="EMBL" id="TVT22536.1"/>
    </source>
</evidence>
<evidence type="ECO:0000256" key="1">
    <source>
        <dbReference type="ARBA" id="ARBA00005163"/>
    </source>
</evidence>
<dbReference type="Gene3D" id="1.10.230.10">
    <property type="entry name" value="Cytochrome P450-Terp, domain 2"/>
    <property type="match status" value="1"/>
</dbReference>
<dbReference type="GO" id="GO:0006099">
    <property type="term" value="P:tricarboxylic acid cycle"/>
    <property type="evidence" value="ECO:0007669"/>
    <property type="project" value="UniProtKB-UniPathway"/>
</dbReference>
<evidence type="ECO:0000259" key="5">
    <source>
        <dbReference type="Pfam" id="PF12728"/>
    </source>
</evidence>
<evidence type="ECO:0000256" key="2">
    <source>
        <dbReference type="ARBA" id="ARBA00010566"/>
    </source>
</evidence>
<dbReference type="Proteomes" id="UP000318578">
    <property type="component" value="Unassembled WGS sequence"/>
</dbReference>
<dbReference type="InterPro" id="IPR036969">
    <property type="entry name" value="Citrate_synthase_sf"/>
</dbReference>
<dbReference type="InterPro" id="IPR016143">
    <property type="entry name" value="Citrate_synth-like_sm_a-sub"/>
</dbReference>
<dbReference type="Pfam" id="PF00285">
    <property type="entry name" value="Citrate_synt"/>
    <property type="match status" value="1"/>
</dbReference>
<evidence type="ECO:0000256" key="4">
    <source>
        <dbReference type="ARBA" id="ARBA00022679"/>
    </source>
</evidence>
<keyword evidence="7" id="KW-1185">Reference proteome</keyword>
<dbReference type="InterPro" id="IPR009061">
    <property type="entry name" value="DNA-bd_dom_put_sf"/>
</dbReference>
<dbReference type="AlphaFoldDB" id="A0A558AE49"/>
<dbReference type="PRINTS" id="PR00143">
    <property type="entry name" value="CITRTSNTHASE"/>
</dbReference>
<dbReference type="SUPFAM" id="SSF48256">
    <property type="entry name" value="Citrate synthase"/>
    <property type="match status" value="1"/>
</dbReference>
<gene>
    <name evidence="6" type="ORF">FNH06_13005</name>
</gene>
<dbReference type="Gene3D" id="1.10.580.10">
    <property type="entry name" value="Citrate Synthase, domain 1"/>
    <property type="match status" value="1"/>
</dbReference>
<evidence type="ECO:0000256" key="3">
    <source>
        <dbReference type="ARBA" id="ARBA00012972"/>
    </source>
</evidence>
<protein>
    <recommendedName>
        <fullName evidence="3">citrate synthase (unknown stereospecificity)</fullName>
        <ecNumber evidence="3">2.3.3.16</ecNumber>
    </recommendedName>
</protein>
<dbReference type="InterPro" id="IPR002020">
    <property type="entry name" value="Citrate_synthase"/>
</dbReference>
<feature type="domain" description="Helix-turn-helix" evidence="5">
    <location>
        <begin position="15"/>
        <end position="59"/>
    </location>
</feature>
<dbReference type="SUPFAM" id="SSF46955">
    <property type="entry name" value="Putative DNA-binding domain"/>
    <property type="match status" value="1"/>
</dbReference>
<dbReference type="EC" id="2.3.3.16" evidence="3"/>
<dbReference type="OrthoDB" id="9800864at2"/>
<dbReference type="PANTHER" id="PTHR11739">
    <property type="entry name" value="CITRATE SYNTHASE"/>
    <property type="match status" value="1"/>
</dbReference>
<dbReference type="GO" id="GO:0005975">
    <property type="term" value="P:carbohydrate metabolic process"/>
    <property type="evidence" value="ECO:0007669"/>
    <property type="project" value="TreeGrafter"/>
</dbReference>
<comment type="caution">
    <text evidence="6">The sequence shown here is derived from an EMBL/GenBank/DDBJ whole genome shotgun (WGS) entry which is preliminary data.</text>
</comment>
<comment type="pathway">
    <text evidence="1">Carbohydrate metabolism; tricarboxylic acid cycle.</text>
</comment>
<organism evidence="6 7">
    <name type="scientific">Amycolatopsis acidiphila</name>
    <dbReference type="NCBI Taxonomy" id="715473"/>
    <lineage>
        <taxon>Bacteria</taxon>
        <taxon>Bacillati</taxon>
        <taxon>Actinomycetota</taxon>
        <taxon>Actinomycetes</taxon>
        <taxon>Pseudonocardiales</taxon>
        <taxon>Pseudonocardiaceae</taxon>
        <taxon>Amycolatopsis</taxon>
    </lineage>
</organism>
<keyword evidence="4" id="KW-0808">Transferase</keyword>
<name>A0A558AE49_9PSEU</name>
<dbReference type="InterPro" id="IPR016142">
    <property type="entry name" value="Citrate_synth-like_lrg_a-sub"/>
</dbReference>
<dbReference type="EMBL" id="VJZA01000017">
    <property type="protein sequence ID" value="TVT22536.1"/>
    <property type="molecule type" value="Genomic_DNA"/>
</dbReference>
<comment type="similarity">
    <text evidence="2">Belongs to the citrate synthase family.</text>
</comment>